<dbReference type="Gene3D" id="3.30.450.40">
    <property type="match status" value="1"/>
</dbReference>
<evidence type="ECO:0000259" key="4">
    <source>
        <dbReference type="PROSITE" id="PS50043"/>
    </source>
</evidence>
<gene>
    <name evidence="5" type="ORF">ACFY35_27130</name>
</gene>
<dbReference type="SUPFAM" id="SSF55781">
    <property type="entry name" value="GAF domain-like"/>
    <property type="match status" value="1"/>
</dbReference>
<feature type="domain" description="HTH luxR-type" evidence="4">
    <location>
        <begin position="214"/>
        <end position="279"/>
    </location>
</feature>
<evidence type="ECO:0000256" key="3">
    <source>
        <dbReference type="ARBA" id="ARBA00023163"/>
    </source>
</evidence>
<dbReference type="SMART" id="SM00065">
    <property type="entry name" value="GAF"/>
    <property type="match status" value="1"/>
</dbReference>
<dbReference type="Pfam" id="PF00196">
    <property type="entry name" value="GerE"/>
    <property type="match status" value="1"/>
</dbReference>
<evidence type="ECO:0000313" key="6">
    <source>
        <dbReference type="Proteomes" id="UP001602245"/>
    </source>
</evidence>
<accession>A0ABW6WJE8</accession>
<proteinExistence type="predicted"/>
<evidence type="ECO:0000313" key="5">
    <source>
        <dbReference type="EMBL" id="MFF5293123.1"/>
    </source>
</evidence>
<sequence>MWETADLPAALGRIRRVTGLPVAFGGVVSADGRQLRLSEFAGTATPALHGLIVSAGNGLGGRVVTTARPGRVEDYAADPRISHEYDAHVGAEGLRAIAAVPVALGGPGLNGSVLAVLYAGTREPIAVGGRAVEAMGRVALRLGTEATVRREVARRMAELETAAVRGAPGTTSREWEDVRLAHADLRTLAAETSDPALRARLQQISDRLIAKGPGAAEINPLSPRELDVLAMVAVGCGNAEAARRLGLLPETVKSYLRNAMRKLGTHGRMETIVTARRLGYLP</sequence>
<keyword evidence="3" id="KW-0804">Transcription</keyword>
<dbReference type="SMART" id="SM00421">
    <property type="entry name" value="HTH_LUXR"/>
    <property type="match status" value="1"/>
</dbReference>
<dbReference type="PRINTS" id="PR00038">
    <property type="entry name" value="HTHLUXR"/>
</dbReference>
<evidence type="ECO:0000256" key="2">
    <source>
        <dbReference type="ARBA" id="ARBA00023125"/>
    </source>
</evidence>
<dbReference type="InterPro" id="IPR003018">
    <property type="entry name" value="GAF"/>
</dbReference>
<name>A0ABW6WJE8_9ACTN</name>
<keyword evidence="1" id="KW-0805">Transcription regulation</keyword>
<dbReference type="Gene3D" id="1.10.10.10">
    <property type="entry name" value="Winged helix-like DNA-binding domain superfamily/Winged helix DNA-binding domain"/>
    <property type="match status" value="1"/>
</dbReference>
<dbReference type="RefSeq" id="WP_211216640.1">
    <property type="nucleotide sequence ID" value="NZ_JBIAZU010000005.1"/>
</dbReference>
<dbReference type="InterPro" id="IPR016032">
    <property type="entry name" value="Sig_transdc_resp-reg_C-effctor"/>
</dbReference>
<comment type="caution">
    <text evidence="5">The sequence shown here is derived from an EMBL/GenBank/DDBJ whole genome shotgun (WGS) entry which is preliminary data.</text>
</comment>
<keyword evidence="2" id="KW-0238">DNA-binding</keyword>
<dbReference type="CDD" id="cd06170">
    <property type="entry name" value="LuxR_C_like"/>
    <property type="match status" value="1"/>
</dbReference>
<dbReference type="SUPFAM" id="SSF46894">
    <property type="entry name" value="C-terminal effector domain of the bipartite response regulators"/>
    <property type="match status" value="1"/>
</dbReference>
<reference evidence="5 6" key="1">
    <citation type="submission" date="2024-10" db="EMBL/GenBank/DDBJ databases">
        <title>The Natural Products Discovery Center: Release of the First 8490 Sequenced Strains for Exploring Actinobacteria Biosynthetic Diversity.</title>
        <authorList>
            <person name="Kalkreuter E."/>
            <person name="Kautsar S.A."/>
            <person name="Yang D."/>
            <person name="Bader C.D."/>
            <person name="Teijaro C.N."/>
            <person name="Fluegel L."/>
            <person name="Davis C.M."/>
            <person name="Simpson J.R."/>
            <person name="Lauterbach L."/>
            <person name="Steele A.D."/>
            <person name="Gui C."/>
            <person name="Meng S."/>
            <person name="Li G."/>
            <person name="Viehrig K."/>
            <person name="Ye F."/>
            <person name="Su P."/>
            <person name="Kiefer A.F."/>
            <person name="Nichols A."/>
            <person name="Cepeda A.J."/>
            <person name="Yan W."/>
            <person name="Fan B."/>
            <person name="Jiang Y."/>
            <person name="Adhikari A."/>
            <person name="Zheng C.-J."/>
            <person name="Schuster L."/>
            <person name="Cowan T.M."/>
            <person name="Smanski M.J."/>
            <person name="Chevrette M.G."/>
            <person name="De Carvalho L.P.S."/>
            <person name="Shen B."/>
        </authorList>
    </citation>
    <scope>NUCLEOTIDE SEQUENCE [LARGE SCALE GENOMIC DNA]</scope>
    <source>
        <strain evidence="5 6">NPDC000087</strain>
    </source>
</reference>
<dbReference type="PROSITE" id="PS50043">
    <property type="entry name" value="HTH_LUXR_2"/>
    <property type="match status" value="1"/>
</dbReference>
<organism evidence="5 6">
    <name type="scientific">Paractinoplanes globisporus</name>
    <dbReference type="NCBI Taxonomy" id="113565"/>
    <lineage>
        <taxon>Bacteria</taxon>
        <taxon>Bacillati</taxon>
        <taxon>Actinomycetota</taxon>
        <taxon>Actinomycetes</taxon>
        <taxon>Micromonosporales</taxon>
        <taxon>Micromonosporaceae</taxon>
        <taxon>Paractinoplanes</taxon>
    </lineage>
</organism>
<dbReference type="PANTHER" id="PTHR43214:SF42">
    <property type="entry name" value="TRANSCRIPTIONAL REGULATORY PROTEIN DESR"/>
    <property type="match status" value="1"/>
</dbReference>
<dbReference type="InterPro" id="IPR029016">
    <property type="entry name" value="GAF-like_dom_sf"/>
</dbReference>
<protein>
    <submittedName>
        <fullName evidence="5">LuxR C-terminal-related transcriptional regulator</fullName>
    </submittedName>
</protein>
<keyword evidence="6" id="KW-1185">Reference proteome</keyword>
<dbReference type="Proteomes" id="UP001602245">
    <property type="component" value="Unassembled WGS sequence"/>
</dbReference>
<evidence type="ECO:0000256" key="1">
    <source>
        <dbReference type="ARBA" id="ARBA00023015"/>
    </source>
</evidence>
<dbReference type="InterPro" id="IPR039420">
    <property type="entry name" value="WalR-like"/>
</dbReference>
<dbReference type="InterPro" id="IPR036388">
    <property type="entry name" value="WH-like_DNA-bd_sf"/>
</dbReference>
<dbReference type="PANTHER" id="PTHR43214">
    <property type="entry name" value="TWO-COMPONENT RESPONSE REGULATOR"/>
    <property type="match status" value="1"/>
</dbReference>
<dbReference type="EMBL" id="JBIAZU010000005">
    <property type="protein sequence ID" value="MFF5293123.1"/>
    <property type="molecule type" value="Genomic_DNA"/>
</dbReference>
<dbReference type="Pfam" id="PF01590">
    <property type="entry name" value="GAF"/>
    <property type="match status" value="1"/>
</dbReference>
<dbReference type="InterPro" id="IPR000792">
    <property type="entry name" value="Tscrpt_reg_LuxR_C"/>
</dbReference>